<dbReference type="GO" id="GO:0008270">
    <property type="term" value="F:zinc ion binding"/>
    <property type="evidence" value="ECO:0007669"/>
    <property type="project" value="UniProtKB-KW"/>
</dbReference>
<evidence type="ECO:0000256" key="1">
    <source>
        <dbReference type="PROSITE-ProRule" id="PRU00047"/>
    </source>
</evidence>
<dbReference type="PROSITE" id="PS50158">
    <property type="entry name" value="ZF_CCHC"/>
    <property type="match status" value="1"/>
</dbReference>
<feature type="compositionally biased region" description="Basic and acidic residues" evidence="2">
    <location>
        <begin position="194"/>
        <end position="203"/>
    </location>
</feature>
<feature type="region of interest" description="Disordered" evidence="2">
    <location>
        <begin position="180"/>
        <end position="203"/>
    </location>
</feature>
<dbReference type="OrthoDB" id="10665853at2759"/>
<keyword evidence="5" id="KW-1185">Reference proteome</keyword>
<evidence type="ECO:0000256" key="2">
    <source>
        <dbReference type="SAM" id="MobiDB-lite"/>
    </source>
</evidence>
<reference evidence="4 5" key="1">
    <citation type="submission" date="2015-07" db="EMBL/GenBank/DDBJ databases">
        <title>Comparative genomics of the Sigatoka disease complex on banana suggests a link between parallel evolutionary changes in Pseudocercospora fijiensis and Pseudocercospora eumusae and increased virulence on the banana host.</title>
        <authorList>
            <person name="Chang T.-C."/>
            <person name="Salvucci A."/>
            <person name="Crous P.W."/>
            <person name="Stergiopoulos I."/>
        </authorList>
    </citation>
    <scope>NUCLEOTIDE SEQUENCE [LARGE SCALE GENOMIC DNA]</scope>
    <source>
        <strain evidence="4 5">CBS 116634</strain>
    </source>
</reference>
<accession>A0A139I0Z8</accession>
<comment type="caution">
    <text evidence="4">The sequence shown here is derived from an EMBL/GenBank/DDBJ whole genome shotgun (WGS) entry which is preliminary data.</text>
</comment>
<keyword evidence="1" id="KW-0863">Zinc-finger</keyword>
<keyword evidence="1" id="KW-0862">Zinc</keyword>
<name>A0A139I0Z8_9PEZI</name>
<dbReference type="EMBL" id="LFZO01000459">
    <property type="protein sequence ID" value="KXT08337.1"/>
    <property type="molecule type" value="Genomic_DNA"/>
</dbReference>
<gene>
    <name evidence="4" type="ORF">AC579_179</name>
</gene>
<dbReference type="Proteomes" id="UP000073492">
    <property type="component" value="Unassembled WGS sequence"/>
</dbReference>
<protein>
    <recommendedName>
        <fullName evidence="3">CCHC-type domain-containing protein</fullName>
    </recommendedName>
</protein>
<dbReference type="AlphaFoldDB" id="A0A139I0Z8"/>
<evidence type="ECO:0000313" key="4">
    <source>
        <dbReference type="EMBL" id="KXT08337.1"/>
    </source>
</evidence>
<evidence type="ECO:0000313" key="5">
    <source>
        <dbReference type="Proteomes" id="UP000073492"/>
    </source>
</evidence>
<sequence length="203" mass="23092">MCYKCGQRGHMSGTCLRQYLPSDQQQYLFDLVSKISAGDGTSTKTDSEKICDLLAGIKFTGKKISKVNNIATSTNMQDTSDSTGEPIDSTADVNDTGIKRGRFEEDEEPDVDHERKRVIKPIKKKVRMGKKRRNPMKPINAMFPQAPPDVAKFLQSIEVKIPITWLMQWAPWLRDETKHLFSQPRLRQPRKKKALEPESEGRG</sequence>
<dbReference type="InterPro" id="IPR001878">
    <property type="entry name" value="Znf_CCHC"/>
</dbReference>
<feature type="region of interest" description="Disordered" evidence="2">
    <location>
        <begin position="75"/>
        <end position="95"/>
    </location>
</feature>
<feature type="domain" description="CCHC-type" evidence="3">
    <location>
        <begin position="2"/>
        <end position="15"/>
    </location>
</feature>
<proteinExistence type="predicted"/>
<keyword evidence="1" id="KW-0479">Metal-binding</keyword>
<evidence type="ECO:0000259" key="3">
    <source>
        <dbReference type="PROSITE" id="PS50158"/>
    </source>
</evidence>
<dbReference type="GO" id="GO:0003676">
    <property type="term" value="F:nucleic acid binding"/>
    <property type="evidence" value="ECO:0007669"/>
    <property type="project" value="InterPro"/>
</dbReference>
<organism evidence="4 5">
    <name type="scientific">Pseudocercospora musae</name>
    <dbReference type="NCBI Taxonomy" id="113226"/>
    <lineage>
        <taxon>Eukaryota</taxon>
        <taxon>Fungi</taxon>
        <taxon>Dikarya</taxon>
        <taxon>Ascomycota</taxon>
        <taxon>Pezizomycotina</taxon>
        <taxon>Dothideomycetes</taxon>
        <taxon>Dothideomycetidae</taxon>
        <taxon>Mycosphaerellales</taxon>
        <taxon>Mycosphaerellaceae</taxon>
        <taxon>Pseudocercospora</taxon>
    </lineage>
</organism>